<feature type="region of interest" description="Disordered" evidence="1">
    <location>
        <begin position="1"/>
        <end position="21"/>
    </location>
</feature>
<dbReference type="InParanoid" id="A0A5J5EID0"/>
<feature type="compositionally biased region" description="Polar residues" evidence="1">
    <location>
        <begin position="1"/>
        <end position="14"/>
    </location>
</feature>
<protein>
    <submittedName>
        <fullName evidence="2">Uncharacterized protein</fullName>
    </submittedName>
</protein>
<evidence type="ECO:0000256" key="1">
    <source>
        <dbReference type="SAM" id="MobiDB-lite"/>
    </source>
</evidence>
<name>A0A5J5EID0_9PEZI</name>
<organism evidence="2 3">
    <name type="scientific">Sphaerosporella brunnea</name>
    <dbReference type="NCBI Taxonomy" id="1250544"/>
    <lineage>
        <taxon>Eukaryota</taxon>
        <taxon>Fungi</taxon>
        <taxon>Dikarya</taxon>
        <taxon>Ascomycota</taxon>
        <taxon>Pezizomycotina</taxon>
        <taxon>Pezizomycetes</taxon>
        <taxon>Pezizales</taxon>
        <taxon>Pyronemataceae</taxon>
        <taxon>Sphaerosporella</taxon>
    </lineage>
</organism>
<dbReference type="AlphaFoldDB" id="A0A5J5EID0"/>
<reference evidence="2 3" key="1">
    <citation type="submission" date="2019-09" db="EMBL/GenBank/DDBJ databases">
        <title>Draft genome of the ectomycorrhizal ascomycete Sphaerosporella brunnea.</title>
        <authorList>
            <consortium name="DOE Joint Genome Institute"/>
            <person name="Benucci G.M."/>
            <person name="Marozzi G."/>
            <person name="Antonielli L."/>
            <person name="Sanchez S."/>
            <person name="Marco P."/>
            <person name="Wang X."/>
            <person name="Falini L.B."/>
            <person name="Barry K."/>
            <person name="Haridas S."/>
            <person name="Lipzen A."/>
            <person name="Labutti K."/>
            <person name="Grigoriev I.V."/>
            <person name="Murat C."/>
            <person name="Martin F."/>
            <person name="Albertini E."/>
            <person name="Donnini D."/>
            <person name="Bonito G."/>
        </authorList>
    </citation>
    <scope>NUCLEOTIDE SEQUENCE [LARGE SCALE GENOMIC DNA]</scope>
    <source>
        <strain evidence="2 3">Sb_GMNB300</strain>
    </source>
</reference>
<accession>A0A5J5EID0</accession>
<proteinExistence type="predicted"/>
<evidence type="ECO:0000313" key="3">
    <source>
        <dbReference type="Proteomes" id="UP000326924"/>
    </source>
</evidence>
<feature type="region of interest" description="Disordered" evidence="1">
    <location>
        <begin position="85"/>
        <end position="119"/>
    </location>
</feature>
<dbReference type="Proteomes" id="UP000326924">
    <property type="component" value="Unassembled WGS sequence"/>
</dbReference>
<evidence type="ECO:0000313" key="2">
    <source>
        <dbReference type="EMBL" id="KAA8894428.1"/>
    </source>
</evidence>
<keyword evidence="3" id="KW-1185">Reference proteome</keyword>
<gene>
    <name evidence="2" type="ORF">FN846DRAFT_1000413</name>
</gene>
<dbReference type="EMBL" id="VXIS01000340">
    <property type="protein sequence ID" value="KAA8894428.1"/>
    <property type="molecule type" value="Genomic_DNA"/>
</dbReference>
<sequence>MAKLSPSTMPTMSIYSPDRRCRKVTSDEADNLRGIAPGQPGNNIGHIGSGSESASPVFVAHAFDVWNQPVRQKIEVDVCRDRFDDEGEDDRRRNIPRPPKFVPAPSQTPRIRATGGQDEAASVTKDGARQMDFLRQLQQFDAVTDDVCFRTVTGLELYHCDFRKAFFSDPDVLRRRLPHCFDGMSLATITLLNRITGRGLVVFPSNVRWGREWVRYYLDVRNFPASALAARVTSEYLPPKPDHLLLSLLDA</sequence>
<comment type="caution">
    <text evidence="2">The sequence shown here is derived from an EMBL/GenBank/DDBJ whole genome shotgun (WGS) entry which is preliminary data.</text>
</comment>